<organism evidence="21">
    <name type="scientific">Notodromas monacha</name>
    <dbReference type="NCBI Taxonomy" id="399045"/>
    <lineage>
        <taxon>Eukaryota</taxon>
        <taxon>Metazoa</taxon>
        <taxon>Ecdysozoa</taxon>
        <taxon>Arthropoda</taxon>
        <taxon>Crustacea</taxon>
        <taxon>Oligostraca</taxon>
        <taxon>Ostracoda</taxon>
        <taxon>Podocopa</taxon>
        <taxon>Podocopida</taxon>
        <taxon>Cypridocopina</taxon>
        <taxon>Cypridoidea</taxon>
        <taxon>Cyprididae</taxon>
        <taxon>Notodromas</taxon>
    </lineage>
</organism>
<evidence type="ECO:0000256" key="2">
    <source>
        <dbReference type="ARBA" id="ARBA00004141"/>
    </source>
</evidence>
<feature type="compositionally biased region" description="Basic and acidic residues" evidence="17">
    <location>
        <begin position="1106"/>
        <end position="1119"/>
    </location>
</feature>
<dbReference type="SMART" id="SM00225">
    <property type="entry name" value="BTB"/>
    <property type="match status" value="2"/>
</dbReference>
<evidence type="ECO:0000259" key="20">
    <source>
        <dbReference type="PROSITE" id="PS50157"/>
    </source>
</evidence>
<dbReference type="PROSITE" id="PS50097">
    <property type="entry name" value="BTB"/>
    <property type="match status" value="2"/>
</dbReference>
<feature type="domain" description="C2H2-type" evidence="20">
    <location>
        <begin position="1249"/>
        <end position="1277"/>
    </location>
</feature>
<evidence type="ECO:0000259" key="19">
    <source>
        <dbReference type="PROSITE" id="PS50097"/>
    </source>
</evidence>
<keyword evidence="6 18" id="KW-0812">Transmembrane</keyword>
<evidence type="ECO:0000256" key="10">
    <source>
        <dbReference type="ARBA" id="ARBA00022833"/>
    </source>
</evidence>
<evidence type="ECO:0000256" key="12">
    <source>
        <dbReference type="ARBA" id="ARBA00023015"/>
    </source>
</evidence>
<feature type="compositionally biased region" description="Basic and acidic residues" evidence="17">
    <location>
        <begin position="1143"/>
        <end position="1155"/>
    </location>
</feature>
<dbReference type="GO" id="GO:0016020">
    <property type="term" value="C:membrane"/>
    <property type="evidence" value="ECO:0007669"/>
    <property type="project" value="UniProtKB-SubCell"/>
</dbReference>
<keyword evidence="11 18" id="KW-1133">Transmembrane helix</keyword>
<dbReference type="SMART" id="SM00355">
    <property type="entry name" value="ZnF_C2H2"/>
    <property type="match status" value="7"/>
</dbReference>
<evidence type="ECO:0000256" key="17">
    <source>
        <dbReference type="SAM" id="MobiDB-lite"/>
    </source>
</evidence>
<dbReference type="InterPro" id="IPR007919">
    <property type="entry name" value="UPF0220"/>
</dbReference>
<dbReference type="Pfam" id="PF24681">
    <property type="entry name" value="Kelch_KLHDC2_KLHL20_DRC7"/>
    <property type="match status" value="2"/>
</dbReference>
<feature type="transmembrane region" description="Helical" evidence="18">
    <location>
        <begin position="832"/>
        <end position="854"/>
    </location>
</feature>
<protein>
    <recommendedName>
        <fullName evidence="23">Leucine-zipper-like transcriptional regulator 1</fullName>
    </recommendedName>
</protein>
<feature type="transmembrane region" description="Helical" evidence="18">
    <location>
        <begin position="875"/>
        <end position="896"/>
    </location>
</feature>
<evidence type="ECO:0000256" key="11">
    <source>
        <dbReference type="ARBA" id="ARBA00022989"/>
    </source>
</evidence>
<keyword evidence="14" id="KW-0804">Transcription</keyword>
<dbReference type="SMART" id="SM00612">
    <property type="entry name" value="Kelch"/>
    <property type="match status" value="3"/>
</dbReference>
<dbReference type="PROSITE" id="PS00028">
    <property type="entry name" value="ZINC_FINGER_C2H2_1"/>
    <property type="match status" value="5"/>
</dbReference>
<evidence type="ECO:0000256" key="8">
    <source>
        <dbReference type="ARBA" id="ARBA00022737"/>
    </source>
</evidence>
<keyword evidence="13 18" id="KW-0472">Membrane</keyword>
<dbReference type="GO" id="GO:0005634">
    <property type="term" value="C:nucleus"/>
    <property type="evidence" value="ECO:0007669"/>
    <property type="project" value="UniProtKB-SubCell"/>
</dbReference>
<feature type="region of interest" description="Disordered" evidence="17">
    <location>
        <begin position="1064"/>
        <end position="1119"/>
    </location>
</feature>
<feature type="compositionally biased region" description="Basic residues" evidence="17">
    <location>
        <begin position="1156"/>
        <end position="1169"/>
    </location>
</feature>
<evidence type="ECO:0000256" key="9">
    <source>
        <dbReference type="ARBA" id="ARBA00022771"/>
    </source>
</evidence>
<dbReference type="Gene3D" id="3.30.160.60">
    <property type="entry name" value="Classic Zinc Finger"/>
    <property type="match status" value="4"/>
</dbReference>
<evidence type="ECO:0000256" key="16">
    <source>
        <dbReference type="PROSITE-ProRule" id="PRU00042"/>
    </source>
</evidence>
<keyword evidence="8" id="KW-0677">Repeat</keyword>
<proteinExistence type="inferred from homology"/>
<gene>
    <name evidence="21" type="ORF">NMOB1V02_LOCUS1593</name>
</gene>
<feature type="domain" description="BTB" evidence="19">
    <location>
        <begin position="605"/>
        <end position="674"/>
    </location>
</feature>
<dbReference type="InterPro" id="IPR006652">
    <property type="entry name" value="Kelch_1"/>
</dbReference>
<dbReference type="CDD" id="cd18505">
    <property type="entry name" value="BACK1_LZTR1"/>
    <property type="match status" value="1"/>
</dbReference>
<feature type="domain" description="C2H2-type" evidence="20">
    <location>
        <begin position="1345"/>
        <end position="1372"/>
    </location>
</feature>
<dbReference type="Gene3D" id="3.30.710.10">
    <property type="entry name" value="Potassium Channel Kv1.1, Chain A"/>
    <property type="match status" value="2"/>
</dbReference>
<evidence type="ECO:0000313" key="21">
    <source>
        <dbReference type="EMBL" id="CAD7273720.1"/>
    </source>
</evidence>
<keyword evidence="10" id="KW-0862">Zinc</keyword>
<dbReference type="EMBL" id="OA882200">
    <property type="protein sequence ID" value="CAD7273720.1"/>
    <property type="molecule type" value="Genomic_DNA"/>
</dbReference>
<dbReference type="PANTHER" id="PTHR46376:SF1">
    <property type="entry name" value="LEUCINE-ZIPPER-LIKE TRANSCRIPTIONAL REGULATOR 1"/>
    <property type="match status" value="1"/>
</dbReference>
<dbReference type="GO" id="GO:0003779">
    <property type="term" value="F:actin binding"/>
    <property type="evidence" value="ECO:0007669"/>
    <property type="project" value="UniProtKB-KW"/>
</dbReference>
<name>A0A7R9BEF9_9CRUS</name>
<dbReference type="InterPro" id="IPR011333">
    <property type="entry name" value="SKP1/BTB/POZ_sf"/>
</dbReference>
<keyword evidence="15" id="KW-0539">Nucleus</keyword>
<dbReference type="Gene3D" id="2.120.10.80">
    <property type="entry name" value="Kelch-type beta propeller"/>
    <property type="match status" value="2"/>
</dbReference>
<evidence type="ECO:0000313" key="22">
    <source>
        <dbReference type="Proteomes" id="UP000678499"/>
    </source>
</evidence>
<dbReference type="OrthoDB" id="10250130at2759"/>
<dbReference type="SUPFAM" id="SSF117281">
    <property type="entry name" value="Kelch motif"/>
    <property type="match status" value="1"/>
</dbReference>
<accession>A0A7R9BEF9</accession>
<comment type="subcellular location">
    <subcellularLocation>
        <location evidence="2">Membrane</location>
        <topology evidence="2">Multi-pass membrane protein</topology>
    </subcellularLocation>
    <subcellularLocation>
        <location evidence="1">Nucleus</location>
    </subcellularLocation>
</comment>
<reference evidence="21" key="1">
    <citation type="submission" date="2020-11" db="EMBL/GenBank/DDBJ databases">
        <authorList>
            <person name="Tran Van P."/>
        </authorList>
    </citation>
    <scope>NUCLEOTIDE SEQUENCE</scope>
</reference>
<dbReference type="GO" id="GO:0008270">
    <property type="term" value="F:zinc ion binding"/>
    <property type="evidence" value="ECO:0007669"/>
    <property type="project" value="UniProtKB-KW"/>
</dbReference>
<dbReference type="GO" id="GO:0005794">
    <property type="term" value="C:Golgi apparatus"/>
    <property type="evidence" value="ECO:0007669"/>
    <property type="project" value="TreeGrafter"/>
</dbReference>
<feature type="domain" description="C2H2-type" evidence="20">
    <location>
        <begin position="1278"/>
        <end position="1306"/>
    </location>
</feature>
<dbReference type="InterPro" id="IPR000210">
    <property type="entry name" value="BTB/POZ_dom"/>
</dbReference>
<keyword evidence="7" id="KW-0479">Metal-binding</keyword>
<dbReference type="EMBL" id="CAJPEX010000163">
    <property type="protein sequence ID" value="CAG0913872.1"/>
    <property type="molecule type" value="Genomic_DNA"/>
</dbReference>
<evidence type="ECO:0000256" key="14">
    <source>
        <dbReference type="ARBA" id="ARBA00023163"/>
    </source>
</evidence>
<dbReference type="FunFam" id="3.30.160.60:FF:000671">
    <property type="entry name" value="Zinc finger protein 26"/>
    <property type="match status" value="1"/>
</dbReference>
<evidence type="ECO:0000256" key="1">
    <source>
        <dbReference type="ARBA" id="ARBA00004123"/>
    </source>
</evidence>
<evidence type="ECO:0000256" key="18">
    <source>
        <dbReference type="SAM" id="Phobius"/>
    </source>
</evidence>
<dbReference type="SUPFAM" id="SSF50965">
    <property type="entry name" value="Galactose oxidase, central domain"/>
    <property type="match status" value="1"/>
</dbReference>
<keyword evidence="12" id="KW-0805">Transcription regulation</keyword>
<keyword evidence="9 16" id="KW-0863">Zinc-finger</keyword>
<evidence type="ECO:0000256" key="7">
    <source>
        <dbReference type="ARBA" id="ARBA00022723"/>
    </source>
</evidence>
<dbReference type="SUPFAM" id="SSF54695">
    <property type="entry name" value="POZ domain"/>
    <property type="match status" value="2"/>
</dbReference>
<keyword evidence="22" id="KW-1185">Reference proteome</keyword>
<dbReference type="FunFam" id="3.30.160.60:FF:000193">
    <property type="entry name" value="Zinc finger protein 300"/>
    <property type="match status" value="1"/>
</dbReference>
<feature type="domain" description="C2H2-type" evidence="20">
    <location>
        <begin position="1373"/>
        <end position="1401"/>
    </location>
</feature>
<dbReference type="InterPro" id="IPR051568">
    <property type="entry name" value="LZTR1/Attractin"/>
</dbReference>
<evidence type="ECO:0000256" key="6">
    <source>
        <dbReference type="ARBA" id="ARBA00022692"/>
    </source>
</evidence>
<feature type="transmembrane region" description="Helical" evidence="18">
    <location>
        <begin position="803"/>
        <end position="826"/>
    </location>
</feature>
<keyword evidence="5" id="KW-0880">Kelch repeat</keyword>
<feature type="region of interest" description="Disordered" evidence="17">
    <location>
        <begin position="1143"/>
        <end position="1185"/>
    </location>
</feature>
<dbReference type="FunFam" id="2.120.10.80:FF:000090">
    <property type="entry name" value="Leucine-zipper transcriptional regulator 1"/>
    <property type="match status" value="1"/>
</dbReference>
<comment type="similarity">
    <text evidence="4">Belongs to the krueppel C2H2-type zinc-finger protein family.</text>
</comment>
<dbReference type="CDD" id="cd18309">
    <property type="entry name" value="BTB2_POZ_LZTR1"/>
    <property type="match status" value="1"/>
</dbReference>
<dbReference type="Proteomes" id="UP000678499">
    <property type="component" value="Unassembled WGS sequence"/>
</dbReference>
<evidence type="ECO:0000256" key="15">
    <source>
        <dbReference type="ARBA" id="ARBA00023242"/>
    </source>
</evidence>
<feature type="domain" description="BTB" evidence="19">
    <location>
        <begin position="375"/>
        <end position="446"/>
    </location>
</feature>
<dbReference type="InterPro" id="IPR036236">
    <property type="entry name" value="Znf_C2H2_sf"/>
</dbReference>
<dbReference type="PANTHER" id="PTHR46376">
    <property type="entry name" value="LEUCINE-ZIPPER-LIKE TRANSCRIPTIONAL REGULATOR 1"/>
    <property type="match status" value="1"/>
</dbReference>
<dbReference type="InterPro" id="IPR015915">
    <property type="entry name" value="Kelch-typ_b-propeller"/>
</dbReference>
<dbReference type="InterPro" id="IPR013087">
    <property type="entry name" value="Znf_C2H2_type"/>
</dbReference>
<evidence type="ECO:0000256" key="4">
    <source>
        <dbReference type="ARBA" id="ARBA00006991"/>
    </source>
</evidence>
<dbReference type="FunFam" id="3.30.710.10:FF:000024">
    <property type="entry name" value="Leucine-zipper-like transcriptional regulator 1"/>
    <property type="match status" value="1"/>
</dbReference>
<comment type="similarity">
    <text evidence="3">Belongs to the UPF0220 family.</text>
</comment>
<dbReference type="Pfam" id="PF05255">
    <property type="entry name" value="UPF0220"/>
    <property type="match status" value="1"/>
</dbReference>
<dbReference type="InterPro" id="IPR011043">
    <property type="entry name" value="Gal_Oxase/kelch_b-propeller"/>
</dbReference>
<dbReference type="SUPFAM" id="SSF57667">
    <property type="entry name" value="beta-beta-alpha zinc fingers"/>
    <property type="match status" value="2"/>
</dbReference>
<sequence>MAAAQPVDSESDASWMDSAECLTLGFGPFETVHKWTSMPECDEFVGARRSKHTVVAYKDAIYVFGGDNGKTMLHDLIRYDVKEKSWGRAFAVGNPPAPRYHHSAVVFESSMFVFGGYTGDINSNSNLTNKNDLYEYRFASGHWIEHKFNGGLPPARSAHGAAVYDSKMWIFAGYDGNTRLNDMWAVSLSRTADGRPGRWEEIQQLGECPPTCCNFAVAVARDCMFVFSGHSGAKMTNSLFQFYFKTRTWVRISTEHILRGSPPPPTRRYGHTMVYHDRYLYVFGGTADITLANDLHRFDLDTLAWSVVTPAPDSKAPTSRLFHAAAVVNDAMYIFGGTVDNIVRSGEMFRFQFSSYPKCTLHDDFGRLLDSGQITDVDFIVGSEKVEIKAHACMIAARCEFLKQKLRQTKNCKNLVPMVVQLPDADPVAFRFVLDYIYTDKIDPTKKCEVSSSFDVFGFTHGIFFGSLSIVSDPYSNDVVLAMMDVYRLAVDLKIRRLEHLCVQYLGSMINHKNVLVAVSNAASLNLGFLKEYCLRFIVRDNSYNEIIMSADFETLNQALMVEIIRRRQTAQLGRQLHDPYPNLDDMTLEKDLEEFLKNGGQEFADFTLMLEGSPICVHAPILAARCSYFEGMFRSFKPENNVVNIAIGEMIPSKQSVDSLLRYIYFGDVNMPPEDSLYLFSAPYFYGFTNNRLQAFCKQNLEMNVTFENVIQILEAADRIQAVDMKKHALSLIVRHFPLLTRLPKFNTLSRELLLDILYSLAEDMHEGKLEVVSEVRMAGCLDNFQLPSCPFPEITERRNTVASIIAGVLVTVGWWFIIDVAAIYPTQAEFNHSFHVCGVMGMLCFMMINAVSNNQVRGGGYTDGCLGTFGARIWLLVGFMLGFGSVIASCWILIGDFIVPVIVTSFQMEMESVGLSKPSSRQCFLCCAPRCQWRMKDKNCPTSGDTIVSFTMQILLEVDESATALSKLSNLSSPEDQYLCESCYRLVLQADKLQVQLQRTKASIQHKFCVARATYETFSVDLSSLDSTEQVDLPDGDIALPAESLHAAEESAESDEVLEALPTNDEHMEQRIRVKPKKFQAGMSDISSRRKIVKPKLPPPDNQSKSEESKSDDIVKDEDQNDLEVAFDDLSDLPEAFRKFLKDERENPSEEKKKRTRRKPAQRKEKRPKPETPSKWLPKPSREESQVCEECGLSGTHEMLELHRNLVHSANPGTFPCPVCPAMLHSEAALDTHCKRDHVVQDPERVFICEHCGRKCRSEYERKNHLEVVHGGECKYNCSECDAKFRYKPVLRNHLLKAHGIDKRSGLPCSVCGKMFYGSWKSQMFTFHMRDVHQIEVPALKTWRCQTCGKEFQFKSRLINHERLHTGEKPHVCLHCGKTFRLQQKLSIHVSRMHSQRRKSTQHVKQENQVLVEAVAEQEEQHHLTHHELQVGDIVHLMPQQEVQVGPHDLESQLILDGVDDLQHHLIVAPMQVPVQQSGETVLMEIKNEPMSVSDGDSNGASNKHISKAIWTGALKQFPIMNGTQSLVVVKMDTAPVEASVTLYPEYQDASTSTAALEYEM</sequence>
<evidence type="ECO:0000256" key="5">
    <source>
        <dbReference type="ARBA" id="ARBA00022441"/>
    </source>
</evidence>
<evidence type="ECO:0008006" key="23">
    <source>
        <dbReference type="Google" id="ProtNLM"/>
    </source>
</evidence>
<dbReference type="Pfam" id="PF00651">
    <property type="entry name" value="BTB"/>
    <property type="match status" value="2"/>
</dbReference>
<dbReference type="PROSITE" id="PS50157">
    <property type="entry name" value="ZINC_FINGER_C2H2_2"/>
    <property type="match status" value="4"/>
</dbReference>
<evidence type="ECO:0000256" key="13">
    <source>
        <dbReference type="ARBA" id="ARBA00023136"/>
    </source>
</evidence>
<evidence type="ECO:0000256" key="3">
    <source>
        <dbReference type="ARBA" id="ARBA00005335"/>
    </source>
</evidence>
<dbReference type="CDD" id="cd18506">
    <property type="entry name" value="BACK2_LZTR1"/>
    <property type="match status" value="1"/>
</dbReference>